<evidence type="ECO:0000313" key="4">
    <source>
        <dbReference type="Proteomes" id="UP001151760"/>
    </source>
</evidence>
<evidence type="ECO:0000313" key="3">
    <source>
        <dbReference type="EMBL" id="GJS62348.1"/>
    </source>
</evidence>
<dbReference type="InterPro" id="IPR013078">
    <property type="entry name" value="His_Pase_superF_clade-1"/>
</dbReference>
<evidence type="ECO:0000256" key="1">
    <source>
        <dbReference type="SAM" id="MobiDB-lite"/>
    </source>
</evidence>
<protein>
    <submittedName>
        <fullName evidence="3">Protein low PSII accumulation 1, chloroplastic</fullName>
    </submittedName>
</protein>
<feature type="domain" description="Sugar phosphate transporter" evidence="2">
    <location>
        <begin position="91"/>
        <end position="155"/>
    </location>
</feature>
<dbReference type="InterPro" id="IPR029033">
    <property type="entry name" value="His_PPase_superfam"/>
</dbReference>
<dbReference type="InterPro" id="IPR004853">
    <property type="entry name" value="Sugar_P_trans_dom"/>
</dbReference>
<dbReference type="Proteomes" id="UP001151760">
    <property type="component" value="Unassembled WGS sequence"/>
</dbReference>
<dbReference type="SUPFAM" id="SSF53254">
    <property type="entry name" value="Phosphoglycerate mutase-like"/>
    <property type="match status" value="1"/>
</dbReference>
<reference evidence="3" key="2">
    <citation type="submission" date="2022-01" db="EMBL/GenBank/DDBJ databases">
        <authorList>
            <person name="Yamashiro T."/>
            <person name="Shiraishi A."/>
            <person name="Satake H."/>
            <person name="Nakayama K."/>
        </authorList>
    </citation>
    <scope>NUCLEOTIDE SEQUENCE</scope>
</reference>
<proteinExistence type="predicted"/>
<organism evidence="3 4">
    <name type="scientific">Tanacetum coccineum</name>
    <dbReference type="NCBI Taxonomy" id="301880"/>
    <lineage>
        <taxon>Eukaryota</taxon>
        <taxon>Viridiplantae</taxon>
        <taxon>Streptophyta</taxon>
        <taxon>Embryophyta</taxon>
        <taxon>Tracheophyta</taxon>
        <taxon>Spermatophyta</taxon>
        <taxon>Magnoliopsida</taxon>
        <taxon>eudicotyledons</taxon>
        <taxon>Gunneridae</taxon>
        <taxon>Pentapetalae</taxon>
        <taxon>asterids</taxon>
        <taxon>campanulids</taxon>
        <taxon>Asterales</taxon>
        <taxon>Asteraceae</taxon>
        <taxon>Asteroideae</taxon>
        <taxon>Anthemideae</taxon>
        <taxon>Anthemidinae</taxon>
        <taxon>Tanacetum</taxon>
    </lineage>
</organism>
<keyword evidence="4" id="KW-1185">Reference proteome</keyword>
<dbReference type="PANTHER" id="PTHR10606">
    <property type="entry name" value="6-PHOSPHOFRUCTO-2-KINASE/FRUCTOSE-2,6-BISPHOSPHATASE"/>
    <property type="match status" value="1"/>
</dbReference>
<dbReference type="InterPro" id="IPR003094">
    <property type="entry name" value="6Pfruct_kin"/>
</dbReference>
<dbReference type="PANTHER" id="PTHR10606:SF44">
    <property type="entry name" value="6-PHOSPHOFRUCTO 2-KINASE_FRUCTOSE 2,6-BISPHOSPHATASE LONG FORM"/>
    <property type="match status" value="1"/>
</dbReference>
<dbReference type="EMBL" id="BQNB010009354">
    <property type="protein sequence ID" value="GJS62348.1"/>
    <property type="molecule type" value="Genomic_DNA"/>
</dbReference>
<reference evidence="3" key="1">
    <citation type="journal article" date="2022" name="Int. J. Mol. Sci.">
        <title>Draft Genome of Tanacetum Coccineum: Genomic Comparison of Closely Related Tanacetum-Family Plants.</title>
        <authorList>
            <person name="Yamashiro T."/>
            <person name="Shiraishi A."/>
            <person name="Nakayama K."/>
            <person name="Satake H."/>
        </authorList>
    </citation>
    <scope>NUCLEOTIDE SEQUENCE</scope>
</reference>
<dbReference type="Pfam" id="PF00300">
    <property type="entry name" value="His_Phos_1"/>
    <property type="match status" value="1"/>
</dbReference>
<sequence>MLRGQDVQAQQARHRMLGPGTRGLGRRRWRNGRQSGIGGASFRTLARMEGTALTTVGYQPYVHALTRISSESLLPVQRDMLSDKSCLNYSLEQFFSAAASQFVLSHQIPLSLWLSLAPVVLGVSMASLTELSFNRLGFTSAMISKISFTYRSIYCHGECISDTPSNFAYKACLDIVGKGELDAKKLANFVKKRFQNKRAASVWTSTLQRTNLTANLIAGFPKVQWRAIDEINAGVCDGMTYEEVKKNMPDKEQRDSSCCCKTLKEAKSGSFRIVANFKSYSLTAERRQSAPAIYILVQWSNGSCDDATFGNWQLICRRDSLSFLLILEDKNHLKGMARLGEEDGAAARMSLFFTLPRLFFAIQGGEGAPDIFVTTQNAAIDIAGKRHGSFVALYIWDNKKEEEQLAQITRNETPSRLHLRLSTNRVVELVQLRDPAIPVNILSPSH</sequence>
<gene>
    <name evidence="3" type="ORF">Tco_0657132</name>
</gene>
<evidence type="ECO:0000259" key="2">
    <source>
        <dbReference type="Pfam" id="PF03151"/>
    </source>
</evidence>
<feature type="region of interest" description="Disordered" evidence="1">
    <location>
        <begin position="1"/>
        <end position="30"/>
    </location>
</feature>
<name>A0ABQ4XBI1_9ASTR</name>
<dbReference type="Pfam" id="PF03151">
    <property type="entry name" value="TPT"/>
    <property type="match status" value="1"/>
</dbReference>
<dbReference type="Gene3D" id="3.40.50.1240">
    <property type="entry name" value="Phosphoglycerate mutase-like"/>
    <property type="match status" value="1"/>
</dbReference>
<accession>A0ABQ4XBI1</accession>
<comment type="caution">
    <text evidence="3">The sequence shown here is derived from an EMBL/GenBank/DDBJ whole genome shotgun (WGS) entry which is preliminary data.</text>
</comment>